<dbReference type="PANTHER" id="PTHR24015:SF1854">
    <property type="entry name" value="OS07G0578800 PROTEIN"/>
    <property type="match status" value="1"/>
</dbReference>
<evidence type="ECO:0000313" key="4">
    <source>
        <dbReference type="Proteomes" id="UP001415857"/>
    </source>
</evidence>
<reference evidence="3 4" key="1">
    <citation type="journal article" date="2024" name="Plant J.">
        <title>Genome sequences and population genomics reveal climatic adaptation and genomic divergence between two closely related sweetgum species.</title>
        <authorList>
            <person name="Xu W.Q."/>
            <person name="Ren C.Q."/>
            <person name="Zhang X.Y."/>
            <person name="Comes H.P."/>
            <person name="Liu X.H."/>
            <person name="Li Y.G."/>
            <person name="Kettle C.J."/>
            <person name="Jalonen R."/>
            <person name="Gaisberger H."/>
            <person name="Ma Y.Z."/>
            <person name="Qiu Y.X."/>
        </authorList>
    </citation>
    <scope>NUCLEOTIDE SEQUENCE [LARGE SCALE GENOMIC DNA]</scope>
    <source>
        <strain evidence="3">Hangzhou</strain>
    </source>
</reference>
<feature type="repeat" description="PPR" evidence="2">
    <location>
        <begin position="514"/>
        <end position="548"/>
    </location>
</feature>
<evidence type="ECO:0008006" key="5">
    <source>
        <dbReference type="Google" id="ProtNLM"/>
    </source>
</evidence>
<keyword evidence="1" id="KW-0677">Repeat</keyword>
<proteinExistence type="predicted"/>
<dbReference type="PANTHER" id="PTHR24015">
    <property type="entry name" value="OS07G0578800 PROTEIN-RELATED"/>
    <property type="match status" value="1"/>
</dbReference>
<dbReference type="Pfam" id="PF01535">
    <property type="entry name" value="PPR"/>
    <property type="match status" value="5"/>
</dbReference>
<feature type="repeat" description="PPR" evidence="2">
    <location>
        <begin position="309"/>
        <end position="343"/>
    </location>
</feature>
<comment type="caution">
    <text evidence="3">The sequence shown here is derived from an EMBL/GenBank/DDBJ whole genome shotgun (WGS) entry which is preliminary data.</text>
</comment>
<dbReference type="Pfam" id="PF20431">
    <property type="entry name" value="E_motif"/>
    <property type="match status" value="1"/>
</dbReference>
<name>A0AAP0R414_LIQFO</name>
<evidence type="ECO:0000256" key="2">
    <source>
        <dbReference type="PROSITE-ProRule" id="PRU00708"/>
    </source>
</evidence>
<evidence type="ECO:0000256" key="1">
    <source>
        <dbReference type="ARBA" id="ARBA00022737"/>
    </source>
</evidence>
<dbReference type="AlphaFoldDB" id="A0AAP0R414"/>
<dbReference type="EMBL" id="JBBPBK010000027">
    <property type="protein sequence ID" value="KAK9267043.1"/>
    <property type="molecule type" value="Genomic_DNA"/>
</dbReference>
<dbReference type="GO" id="GO:0003723">
    <property type="term" value="F:RNA binding"/>
    <property type="evidence" value="ECO:0007669"/>
    <property type="project" value="InterPro"/>
</dbReference>
<dbReference type="InterPro" id="IPR046960">
    <property type="entry name" value="PPR_At4g14850-like_plant"/>
</dbReference>
<dbReference type="InterPro" id="IPR046848">
    <property type="entry name" value="E_motif"/>
</dbReference>
<protein>
    <recommendedName>
        <fullName evidence="5">Pentatricopeptide repeat-containing protein</fullName>
    </recommendedName>
</protein>
<gene>
    <name evidence="3" type="ORF">L1049_007401</name>
</gene>
<dbReference type="NCBIfam" id="TIGR00756">
    <property type="entry name" value="PPR"/>
    <property type="match status" value="6"/>
</dbReference>
<feature type="repeat" description="PPR" evidence="2">
    <location>
        <begin position="409"/>
        <end position="443"/>
    </location>
</feature>
<sequence length="736" mass="82870">MLRSRFYSLSCLTSLSSFTSRLPLLLHTHHLKHHHQHYLTRPISSFSHSLLRSCQDVQTLRQLHASLIVSAGFEPVFIASKLIALYTQFDDLESAVLVFKVLGEPPHTVIWNSVIKAHIDLGFFDLAFLLYRRMRELSVEHDGFTFPIINRAISSLQSDVSIGEMVHCVAIQMGFGWDVYFCNTMIEVYAKCGSIDNARMLFDEMPHRDLVSWTSMISGYVCVGSVISALKLFNEMRMELEPNSVTVIVMLQACSIFGSVIEGRELHGYVIKKGLMIDGSVKNSVCRLYTKTGSVEEVEKFFCEVDKRDVVSWNILLSFYSLSGDISKVAESFNEMQREVIIPSIQTLTLVISAIAKSGCLSQGEMLHCFAIKTGMCDDIFQTSLLDFYAKCWELGASVKLFKEIHCRNSITWSAMISGFIHCGHFKEAIELFQQMQVAGLEPGAEILKSLVVAYTHLGALQLGKGIHGYLIRSLYYSSEEEYLPLKTSILNMYIRCGSISAANNCFNRMVVKDIVTWTTMIEGFGTHGLGFEALKLFDRMVEEGIQPNSVTYLSLLSACSHSGLVCEGCEVIYSMKWRYGIEPDLDHYTCIVDLLGRAGKLKEALAIILKMVVFPDSRIWGALLAACRVYGDRKLGEYVVQRFLELESDNVGYYTLLSNIHAGVQKWAEVEELRRLMSEKDLKKKPGWSCIEAKGRIHGFVSGDRSHHQVGEIYEVLGCLGRKTQDFGYVLHSCS</sequence>
<dbReference type="Gene3D" id="1.25.40.10">
    <property type="entry name" value="Tetratricopeptide repeat domain"/>
    <property type="match status" value="5"/>
</dbReference>
<feature type="repeat" description="PPR" evidence="2">
    <location>
        <begin position="107"/>
        <end position="141"/>
    </location>
</feature>
<dbReference type="Pfam" id="PF13041">
    <property type="entry name" value="PPR_2"/>
    <property type="match status" value="2"/>
</dbReference>
<dbReference type="GO" id="GO:0009451">
    <property type="term" value="P:RNA modification"/>
    <property type="evidence" value="ECO:0007669"/>
    <property type="project" value="InterPro"/>
</dbReference>
<evidence type="ECO:0000313" key="3">
    <source>
        <dbReference type="EMBL" id="KAK9267043.1"/>
    </source>
</evidence>
<organism evidence="3 4">
    <name type="scientific">Liquidambar formosana</name>
    <name type="common">Formosan gum</name>
    <dbReference type="NCBI Taxonomy" id="63359"/>
    <lineage>
        <taxon>Eukaryota</taxon>
        <taxon>Viridiplantae</taxon>
        <taxon>Streptophyta</taxon>
        <taxon>Embryophyta</taxon>
        <taxon>Tracheophyta</taxon>
        <taxon>Spermatophyta</taxon>
        <taxon>Magnoliopsida</taxon>
        <taxon>eudicotyledons</taxon>
        <taxon>Gunneridae</taxon>
        <taxon>Pentapetalae</taxon>
        <taxon>Saxifragales</taxon>
        <taxon>Altingiaceae</taxon>
        <taxon>Liquidambar</taxon>
    </lineage>
</organism>
<dbReference type="Proteomes" id="UP001415857">
    <property type="component" value="Unassembled WGS sequence"/>
</dbReference>
<dbReference type="InterPro" id="IPR002885">
    <property type="entry name" value="PPR_rpt"/>
</dbReference>
<dbReference type="FunFam" id="1.25.40.10:FF:000344">
    <property type="entry name" value="Pentatricopeptide repeat-containing protein"/>
    <property type="match status" value="1"/>
</dbReference>
<feature type="repeat" description="PPR" evidence="2">
    <location>
        <begin position="178"/>
        <end position="212"/>
    </location>
</feature>
<dbReference type="InterPro" id="IPR011990">
    <property type="entry name" value="TPR-like_helical_dom_sf"/>
</dbReference>
<keyword evidence="4" id="KW-1185">Reference proteome</keyword>
<dbReference type="PROSITE" id="PS51375">
    <property type="entry name" value="PPR"/>
    <property type="match status" value="5"/>
</dbReference>
<accession>A0AAP0R414</accession>
<dbReference type="FunFam" id="1.25.40.10:FF:000090">
    <property type="entry name" value="Pentatricopeptide repeat-containing protein, chloroplastic"/>
    <property type="match status" value="1"/>
</dbReference>